<dbReference type="EMBL" id="CM029049">
    <property type="protein sequence ID" value="KAG2572090.1"/>
    <property type="molecule type" value="Genomic_DNA"/>
</dbReference>
<dbReference type="AlphaFoldDB" id="A0A8T0QDR2"/>
<keyword evidence="3" id="KW-1185">Reference proteome</keyword>
<accession>A0A8T0QDR2</accession>
<feature type="region of interest" description="Disordered" evidence="1">
    <location>
        <begin position="1"/>
        <end position="103"/>
    </location>
</feature>
<dbReference type="Proteomes" id="UP000823388">
    <property type="component" value="Chromosome 7K"/>
</dbReference>
<sequence length="167" mass="18954">MKTHGCRRPPPSPLLRSLPCRRRPPRRCHLPSTRFHSRSRIRLARPPSHPEPRPPNSAPRRHGTPRRPPPSSHPGTSQGPPQVRFRNALGEPPQHRPQTSREGRMPLHLTRCREISISLRHVIRCCRTRTSLLLRNQATACKTGCIGLGAISLVSIWAQKSTKFEQT</sequence>
<organism evidence="2 3">
    <name type="scientific">Panicum virgatum</name>
    <name type="common">Blackwell switchgrass</name>
    <dbReference type="NCBI Taxonomy" id="38727"/>
    <lineage>
        <taxon>Eukaryota</taxon>
        <taxon>Viridiplantae</taxon>
        <taxon>Streptophyta</taxon>
        <taxon>Embryophyta</taxon>
        <taxon>Tracheophyta</taxon>
        <taxon>Spermatophyta</taxon>
        <taxon>Magnoliopsida</taxon>
        <taxon>Liliopsida</taxon>
        <taxon>Poales</taxon>
        <taxon>Poaceae</taxon>
        <taxon>PACMAD clade</taxon>
        <taxon>Panicoideae</taxon>
        <taxon>Panicodae</taxon>
        <taxon>Paniceae</taxon>
        <taxon>Panicinae</taxon>
        <taxon>Panicum</taxon>
        <taxon>Panicum sect. Hiantes</taxon>
    </lineage>
</organism>
<feature type="compositionally biased region" description="Pro residues" evidence="1">
    <location>
        <begin position="47"/>
        <end position="57"/>
    </location>
</feature>
<feature type="compositionally biased region" description="Basic residues" evidence="1">
    <location>
        <begin position="19"/>
        <end position="43"/>
    </location>
</feature>
<reference evidence="2" key="1">
    <citation type="submission" date="2020-05" db="EMBL/GenBank/DDBJ databases">
        <title>WGS assembly of Panicum virgatum.</title>
        <authorList>
            <person name="Lovell J.T."/>
            <person name="Jenkins J."/>
            <person name="Shu S."/>
            <person name="Juenger T.E."/>
            <person name="Schmutz J."/>
        </authorList>
    </citation>
    <scope>NUCLEOTIDE SEQUENCE</scope>
    <source>
        <strain evidence="2">AP13</strain>
    </source>
</reference>
<evidence type="ECO:0000256" key="1">
    <source>
        <dbReference type="SAM" id="MobiDB-lite"/>
    </source>
</evidence>
<evidence type="ECO:0000313" key="2">
    <source>
        <dbReference type="EMBL" id="KAG2572090.1"/>
    </source>
</evidence>
<evidence type="ECO:0000313" key="3">
    <source>
        <dbReference type="Proteomes" id="UP000823388"/>
    </source>
</evidence>
<protein>
    <submittedName>
        <fullName evidence="2">Uncharacterized protein</fullName>
    </submittedName>
</protein>
<proteinExistence type="predicted"/>
<comment type="caution">
    <text evidence="2">The sequence shown here is derived from an EMBL/GenBank/DDBJ whole genome shotgun (WGS) entry which is preliminary data.</text>
</comment>
<name>A0A8T0QDR2_PANVG</name>
<gene>
    <name evidence="2" type="ORF">PVAP13_7KG153800</name>
</gene>